<evidence type="ECO:0000313" key="7">
    <source>
        <dbReference type="Proteomes" id="UP000295658"/>
    </source>
</evidence>
<evidence type="ECO:0000256" key="4">
    <source>
        <dbReference type="HAMAP-Rule" id="MF_01241"/>
    </source>
</evidence>
<dbReference type="Proteomes" id="UP000295658">
    <property type="component" value="Unassembled WGS sequence"/>
</dbReference>
<feature type="active site" description="For ring-opening step" evidence="4">
    <location>
        <position position="143"/>
    </location>
</feature>
<dbReference type="InterPro" id="IPR018321">
    <property type="entry name" value="Glucosamine6P_isomerase_CS"/>
</dbReference>
<keyword evidence="3 4" id="KW-0119">Carbohydrate metabolism</keyword>
<protein>
    <recommendedName>
        <fullName evidence="4">Glucosamine-6-phosphate deaminase</fullName>
        <ecNumber evidence="4">3.5.99.6</ecNumber>
    </recommendedName>
    <alternativeName>
        <fullName evidence="4">GlcN6P deaminase</fullName>
        <shortName evidence="4">GNPDA</shortName>
    </alternativeName>
    <alternativeName>
        <fullName evidence="4">Glucosamine-6-phosphate isomerase</fullName>
    </alternativeName>
</protein>
<dbReference type="GO" id="GO:0005737">
    <property type="term" value="C:cytoplasm"/>
    <property type="evidence" value="ECO:0007669"/>
    <property type="project" value="TreeGrafter"/>
</dbReference>
<dbReference type="Gene3D" id="3.40.50.1360">
    <property type="match status" value="1"/>
</dbReference>
<dbReference type="FunFam" id="3.40.50.1360:FF:000003">
    <property type="entry name" value="Glucosamine-6-phosphate deaminase"/>
    <property type="match status" value="1"/>
</dbReference>
<evidence type="ECO:0000259" key="5">
    <source>
        <dbReference type="Pfam" id="PF01182"/>
    </source>
</evidence>
<comment type="function">
    <text evidence="4">Catalyzes the reversible isomerization-deamination of glucosamine 6-phosphate (GlcN6P) to form fructose 6-phosphate (Fru6P) and ammonium ion.</text>
</comment>
<sequence length="242" mass="27331">MNVIIVKNAEEGSKRAAEWIAEQIRMNPQIVLGMATGGTFIETYRHLVEAYNEGSVSFRHVTTFNLDEYVGLPPSHPNSYRYYMDQHLFWHVDIDLTNTFVPNGMAVDLEEECRRYDWLIEQAGGIDVQLLGVGRNGHIGFNEPGTSFSARTHVVRLAESTRKANARFFKREEEVPTHAITVGIRTIMESKRILLLAFGKEKAAALRAGFCGEVTENVPVSILQKHHDVTIIADEEAWSEVE</sequence>
<dbReference type="NCBIfam" id="TIGR00502">
    <property type="entry name" value="nagB"/>
    <property type="match status" value="1"/>
</dbReference>
<dbReference type="GO" id="GO:0019262">
    <property type="term" value="P:N-acetylneuraminate catabolic process"/>
    <property type="evidence" value="ECO:0007669"/>
    <property type="project" value="UniProtKB-UniRule"/>
</dbReference>
<name>A0A4R1QHC8_9BACL</name>
<dbReference type="HAMAP" id="MF_01241">
    <property type="entry name" value="GlcN6P_deamin"/>
    <property type="match status" value="1"/>
</dbReference>
<gene>
    <name evidence="4" type="primary">nagB</name>
    <name evidence="6" type="ORF">EDD69_102263</name>
</gene>
<comment type="similarity">
    <text evidence="4">Belongs to the glucosamine/galactosamine-6-phosphate isomerase family. NagB subfamily.</text>
</comment>
<dbReference type="CDD" id="cd01399">
    <property type="entry name" value="GlcN6P_deaminase"/>
    <property type="match status" value="1"/>
</dbReference>
<dbReference type="OrthoDB" id="9791139at2"/>
<evidence type="ECO:0000256" key="1">
    <source>
        <dbReference type="ARBA" id="ARBA00000644"/>
    </source>
</evidence>
<proteinExistence type="inferred from homology"/>
<dbReference type="SUPFAM" id="SSF100950">
    <property type="entry name" value="NagB/RpiA/CoA transferase-like"/>
    <property type="match status" value="1"/>
</dbReference>
<dbReference type="GO" id="GO:0004342">
    <property type="term" value="F:glucosamine-6-phosphate deaminase activity"/>
    <property type="evidence" value="ECO:0007669"/>
    <property type="project" value="UniProtKB-UniRule"/>
</dbReference>
<keyword evidence="7" id="KW-1185">Reference proteome</keyword>
<dbReference type="UniPathway" id="UPA00629">
    <property type="reaction ID" value="UER00684"/>
</dbReference>
<dbReference type="EC" id="3.5.99.6" evidence="4"/>
<comment type="caution">
    <text evidence="6">The sequence shown here is derived from an EMBL/GenBank/DDBJ whole genome shotgun (WGS) entry which is preliminary data.</text>
</comment>
<dbReference type="InterPro" id="IPR037171">
    <property type="entry name" value="NagB/RpiA_transferase-like"/>
</dbReference>
<keyword evidence="2 4" id="KW-0378">Hydrolase</keyword>
<dbReference type="GO" id="GO:0005975">
    <property type="term" value="P:carbohydrate metabolic process"/>
    <property type="evidence" value="ECO:0007669"/>
    <property type="project" value="InterPro"/>
</dbReference>
<dbReference type="EMBL" id="SLUL01000002">
    <property type="protein sequence ID" value="TCL52856.1"/>
    <property type="molecule type" value="Genomic_DNA"/>
</dbReference>
<dbReference type="GO" id="GO:0006043">
    <property type="term" value="P:glucosamine catabolic process"/>
    <property type="evidence" value="ECO:0007669"/>
    <property type="project" value="TreeGrafter"/>
</dbReference>
<dbReference type="InterPro" id="IPR004547">
    <property type="entry name" value="Glucosamine6P_isomerase"/>
</dbReference>
<dbReference type="GO" id="GO:0006046">
    <property type="term" value="P:N-acetylglucosamine catabolic process"/>
    <property type="evidence" value="ECO:0007669"/>
    <property type="project" value="UniProtKB-UniRule"/>
</dbReference>
<dbReference type="PROSITE" id="PS01161">
    <property type="entry name" value="GLC_GALNAC_ISOMERASE"/>
    <property type="match status" value="1"/>
</dbReference>
<accession>A0A4R1QHC8</accession>
<feature type="active site" description="Proton acceptor; for enolization step" evidence="4">
    <location>
        <position position="67"/>
    </location>
</feature>
<dbReference type="PANTHER" id="PTHR11280">
    <property type="entry name" value="GLUCOSAMINE-6-PHOSPHATE ISOMERASE"/>
    <property type="match status" value="1"/>
</dbReference>
<dbReference type="AlphaFoldDB" id="A0A4R1QHC8"/>
<dbReference type="InterPro" id="IPR006148">
    <property type="entry name" value="Glc/Gal-6P_isomerase"/>
</dbReference>
<feature type="active site" description="Proton acceptor; for ring-opening step" evidence="4">
    <location>
        <position position="138"/>
    </location>
</feature>
<organism evidence="6 7">
    <name type="scientific">Thermolongibacillus altinsuensis</name>
    <dbReference type="NCBI Taxonomy" id="575256"/>
    <lineage>
        <taxon>Bacteria</taxon>
        <taxon>Bacillati</taxon>
        <taxon>Bacillota</taxon>
        <taxon>Bacilli</taxon>
        <taxon>Bacillales</taxon>
        <taxon>Anoxybacillaceae</taxon>
        <taxon>Thermolongibacillus</taxon>
    </lineage>
</organism>
<evidence type="ECO:0000256" key="2">
    <source>
        <dbReference type="ARBA" id="ARBA00022801"/>
    </source>
</evidence>
<dbReference type="PANTHER" id="PTHR11280:SF5">
    <property type="entry name" value="GLUCOSAMINE-6-PHOSPHATE ISOMERASE"/>
    <property type="match status" value="1"/>
</dbReference>
<reference evidence="6 7" key="1">
    <citation type="submission" date="2019-03" db="EMBL/GenBank/DDBJ databases">
        <title>Genomic Encyclopedia of Type Strains, Phase IV (KMG-IV): sequencing the most valuable type-strain genomes for metagenomic binning, comparative biology and taxonomic classification.</title>
        <authorList>
            <person name="Goeker M."/>
        </authorList>
    </citation>
    <scope>NUCLEOTIDE SEQUENCE [LARGE SCALE GENOMIC DNA]</scope>
    <source>
        <strain evidence="6 7">DSM 24979</strain>
    </source>
</reference>
<evidence type="ECO:0000256" key="3">
    <source>
        <dbReference type="ARBA" id="ARBA00023277"/>
    </source>
</evidence>
<dbReference type="GO" id="GO:0042802">
    <property type="term" value="F:identical protein binding"/>
    <property type="evidence" value="ECO:0007669"/>
    <property type="project" value="TreeGrafter"/>
</dbReference>
<comment type="caution">
    <text evidence="4">Lacks conserved residue(s) required for the propagation of feature annotation.</text>
</comment>
<comment type="pathway">
    <text evidence="4">Amino-sugar metabolism; N-acetylneuraminate degradation; D-fructose 6-phosphate from N-acetylneuraminate: step 5/5.</text>
</comment>
<dbReference type="Pfam" id="PF01182">
    <property type="entry name" value="Glucosamine_iso"/>
    <property type="match status" value="1"/>
</dbReference>
<comment type="catalytic activity">
    <reaction evidence="1 4">
        <text>alpha-D-glucosamine 6-phosphate + H2O = beta-D-fructose 6-phosphate + NH4(+)</text>
        <dbReference type="Rhea" id="RHEA:12172"/>
        <dbReference type="ChEBI" id="CHEBI:15377"/>
        <dbReference type="ChEBI" id="CHEBI:28938"/>
        <dbReference type="ChEBI" id="CHEBI:57634"/>
        <dbReference type="ChEBI" id="CHEBI:75989"/>
        <dbReference type="EC" id="3.5.99.6"/>
    </reaction>
</comment>
<dbReference type="RefSeq" id="WP_132947445.1">
    <property type="nucleotide sequence ID" value="NZ_SLUL01000002.1"/>
</dbReference>
<evidence type="ECO:0000313" key="6">
    <source>
        <dbReference type="EMBL" id="TCL52856.1"/>
    </source>
</evidence>
<feature type="active site" description="For ring-opening step" evidence="4">
    <location>
        <position position="136"/>
    </location>
</feature>
<feature type="domain" description="Glucosamine/galactosamine-6-phosphate isomerase" evidence="5">
    <location>
        <begin position="10"/>
        <end position="230"/>
    </location>
</feature>